<evidence type="ECO:0000313" key="1">
    <source>
        <dbReference type="EMBL" id="AJA42248.1"/>
    </source>
</evidence>
<dbReference type="OrthoDB" id="37268at10239"/>
<protein>
    <submittedName>
        <fullName evidence="1">Recombination protein</fullName>
    </submittedName>
</protein>
<dbReference type="KEGG" id="vg:26640945"/>
<dbReference type="GeneID" id="26640945"/>
<name>A0A0D3MVI8_9CAUD</name>
<organism evidence="1 2">
    <name type="scientific">Staphylococcus phage vB_SepM_ phiIPLA-C1C</name>
    <dbReference type="NCBI Taxonomy" id="1572704"/>
    <lineage>
        <taxon>Viruses</taxon>
        <taxon>Duplodnaviria</taxon>
        <taxon>Heunggongvirae</taxon>
        <taxon>Uroviricota</taxon>
        <taxon>Caudoviricetes</taxon>
        <taxon>Herelleviridae</taxon>
        <taxon>Twortvirinae</taxon>
        <taxon>Sepunavirus</taxon>
        <taxon>Sepunavirus IPLAC1C</taxon>
    </lineage>
</organism>
<dbReference type="SUPFAM" id="SSF52540">
    <property type="entry name" value="P-loop containing nucleoside triphosphate hydrolases"/>
    <property type="match status" value="1"/>
</dbReference>
<dbReference type="Proteomes" id="UP000032689">
    <property type="component" value="Segment"/>
</dbReference>
<keyword evidence="2" id="KW-1185">Reference proteome</keyword>
<sequence>MARAKKGKEIDMKDYNTIDLGKEMGLTLLSDSNKADITNIIPTMVPQYDRILGGGIPLGRLTEVYGLTGSGCLK</sequence>
<dbReference type="Gene3D" id="3.40.50.300">
    <property type="entry name" value="P-loop containing nucleotide triphosphate hydrolases"/>
    <property type="match status" value="1"/>
</dbReference>
<accession>A0A0D3MVI8</accession>
<proteinExistence type="predicted"/>
<dbReference type="InterPro" id="IPR027417">
    <property type="entry name" value="P-loop_NTPase"/>
</dbReference>
<dbReference type="EMBL" id="KP027447">
    <property type="protein sequence ID" value="AJA42248.1"/>
    <property type="molecule type" value="Genomic_DNA"/>
</dbReference>
<dbReference type="RefSeq" id="YP_009214528.1">
    <property type="nucleotide sequence ID" value="NC_028962.1"/>
</dbReference>
<reference evidence="1 2" key="1">
    <citation type="journal article" date="2015" name="Appl. Environ. Microbiol.">
        <title>Two Phages, phiIPLA-RODI and phiIPLA-C1C, Lyse Mono- and Dual-Species Staphylococcal Biofilms.</title>
        <authorList>
            <person name="Gutierrez D."/>
            <person name="Vandenheuvel D."/>
            <person name="Martinez B."/>
            <person name="Rodriguez A."/>
            <person name="Lavigne R."/>
            <person name="Garcia P."/>
        </authorList>
    </citation>
    <scope>NUCLEOTIDE SEQUENCE [LARGE SCALE GENOMIC DNA]</scope>
</reference>
<evidence type="ECO:0000313" key="2">
    <source>
        <dbReference type="Proteomes" id="UP000032689"/>
    </source>
</evidence>